<dbReference type="InterPro" id="IPR036259">
    <property type="entry name" value="MFS_trans_sf"/>
</dbReference>
<dbReference type="CDD" id="cd06173">
    <property type="entry name" value="MFS_MefA_like"/>
    <property type="match status" value="1"/>
</dbReference>
<feature type="transmembrane region" description="Helical" evidence="7">
    <location>
        <begin position="168"/>
        <end position="190"/>
    </location>
</feature>
<organism evidence="8 9">
    <name type="scientific">Tumebacillus lacus</name>
    <dbReference type="NCBI Taxonomy" id="2995335"/>
    <lineage>
        <taxon>Bacteria</taxon>
        <taxon>Bacillati</taxon>
        <taxon>Bacillota</taxon>
        <taxon>Bacilli</taxon>
        <taxon>Bacillales</taxon>
        <taxon>Alicyclobacillaceae</taxon>
        <taxon>Tumebacillus</taxon>
    </lineage>
</organism>
<feature type="transmembrane region" description="Helical" evidence="7">
    <location>
        <begin position="211"/>
        <end position="236"/>
    </location>
</feature>
<proteinExistence type="predicted"/>
<accession>A0ABT3X427</accession>
<keyword evidence="6 7" id="KW-0472">Membrane</keyword>
<comment type="caution">
    <text evidence="8">The sequence shown here is derived from an EMBL/GenBank/DDBJ whole genome shotgun (WGS) entry which is preliminary data.</text>
</comment>
<evidence type="ECO:0000313" key="8">
    <source>
        <dbReference type="EMBL" id="MCX7570728.1"/>
    </source>
</evidence>
<feature type="transmembrane region" description="Helical" evidence="7">
    <location>
        <begin position="379"/>
        <end position="399"/>
    </location>
</feature>
<evidence type="ECO:0000256" key="3">
    <source>
        <dbReference type="ARBA" id="ARBA00022475"/>
    </source>
</evidence>
<evidence type="ECO:0000256" key="5">
    <source>
        <dbReference type="ARBA" id="ARBA00022989"/>
    </source>
</evidence>
<keyword evidence="9" id="KW-1185">Reference proteome</keyword>
<dbReference type="PANTHER" id="PTHR43266:SF2">
    <property type="entry name" value="MAJOR FACILITATOR SUPERFAMILY (MFS) PROFILE DOMAIN-CONTAINING PROTEIN"/>
    <property type="match status" value="1"/>
</dbReference>
<evidence type="ECO:0000256" key="1">
    <source>
        <dbReference type="ARBA" id="ARBA00004651"/>
    </source>
</evidence>
<keyword evidence="3" id="KW-1003">Cell membrane</keyword>
<protein>
    <submittedName>
        <fullName evidence="8">MFS transporter</fullName>
    </submittedName>
</protein>
<keyword evidence="4 7" id="KW-0812">Transmembrane</keyword>
<evidence type="ECO:0000256" key="6">
    <source>
        <dbReference type="ARBA" id="ARBA00023136"/>
    </source>
</evidence>
<feature type="transmembrane region" description="Helical" evidence="7">
    <location>
        <begin position="47"/>
        <end position="70"/>
    </location>
</feature>
<evidence type="ECO:0000313" key="9">
    <source>
        <dbReference type="Proteomes" id="UP001208017"/>
    </source>
</evidence>
<feature type="transmembrane region" description="Helical" evidence="7">
    <location>
        <begin position="348"/>
        <end position="367"/>
    </location>
</feature>
<feature type="transmembrane region" description="Helical" evidence="7">
    <location>
        <begin position="77"/>
        <end position="95"/>
    </location>
</feature>
<sequence>MAQGSIWGNRVFRRMFAAYSLSTFGDWFDIIAIATLLGLIWKVDPVWIGLTPIMYALPGILFGQAAGVIADRVPRRTLMITADLLSCGLTVGLYVAETPYLIFPLLLLRSLAGVFNVPAQQSLTRRVVAEEQLLQAASWNGLVNQIAKIGGPLIGGALLVWLSPQACLLVNAVSFLISALILISTGRIEGDTASASEEAVKRSFREEWREGWQVVLGNRVLLSTTIFGFFGMIAVVLIDFQTTVLLRDLYPGNTQLFGWCIATSGVGSVISITLLKRQKELRSYGWLFGGGYLLIGIGFAGNGLLEPGAAVGWLLAFSWLVGLGNGMWIVTGTYLFQKEPPKETIGRVNGIQNSISSVVLVTVPLIGGWQVQEWGASSAFFVNGCAVAVVGLIGVLFQAKIWSRNNAQKSHHLPQ</sequence>
<feature type="transmembrane region" description="Helical" evidence="7">
    <location>
        <begin position="16"/>
        <end position="41"/>
    </location>
</feature>
<feature type="transmembrane region" description="Helical" evidence="7">
    <location>
        <begin position="256"/>
        <end position="275"/>
    </location>
</feature>
<dbReference type="Pfam" id="PF07690">
    <property type="entry name" value="MFS_1"/>
    <property type="match status" value="1"/>
</dbReference>
<dbReference type="Proteomes" id="UP001208017">
    <property type="component" value="Unassembled WGS sequence"/>
</dbReference>
<name>A0ABT3X427_9BACL</name>
<evidence type="ECO:0000256" key="2">
    <source>
        <dbReference type="ARBA" id="ARBA00022448"/>
    </source>
</evidence>
<reference evidence="8 9" key="1">
    <citation type="submission" date="2022-11" db="EMBL/GenBank/DDBJ databases">
        <title>Study of microbial diversity in lake waters.</title>
        <authorList>
            <person name="Zhang J."/>
        </authorList>
    </citation>
    <scope>NUCLEOTIDE SEQUENCE [LARGE SCALE GENOMIC DNA]</scope>
    <source>
        <strain evidence="8 9">DT12</strain>
    </source>
</reference>
<evidence type="ECO:0000256" key="4">
    <source>
        <dbReference type="ARBA" id="ARBA00022692"/>
    </source>
</evidence>
<feature type="transmembrane region" description="Helical" evidence="7">
    <location>
        <begin position="284"/>
        <end position="305"/>
    </location>
</feature>
<comment type="subcellular location">
    <subcellularLocation>
        <location evidence="1">Cell membrane</location>
        <topology evidence="1">Multi-pass membrane protein</topology>
    </subcellularLocation>
</comment>
<dbReference type="Gene3D" id="1.20.1250.20">
    <property type="entry name" value="MFS general substrate transporter like domains"/>
    <property type="match status" value="1"/>
</dbReference>
<dbReference type="EMBL" id="JAPMLT010000005">
    <property type="protein sequence ID" value="MCX7570728.1"/>
    <property type="molecule type" value="Genomic_DNA"/>
</dbReference>
<dbReference type="InterPro" id="IPR011701">
    <property type="entry name" value="MFS"/>
</dbReference>
<gene>
    <name evidence="8" type="ORF">OS242_12200</name>
</gene>
<feature type="transmembrane region" description="Helical" evidence="7">
    <location>
        <begin position="311"/>
        <end position="336"/>
    </location>
</feature>
<dbReference type="PANTHER" id="PTHR43266">
    <property type="entry name" value="MACROLIDE-EFFLUX PROTEIN"/>
    <property type="match status" value="1"/>
</dbReference>
<keyword evidence="2" id="KW-0813">Transport</keyword>
<keyword evidence="5 7" id="KW-1133">Transmembrane helix</keyword>
<dbReference type="RefSeq" id="WP_267151975.1">
    <property type="nucleotide sequence ID" value="NZ_JAPMLT010000005.1"/>
</dbReference>
<evidence type="ECO:0000256" key="7">
    <source>
        <dbReference type="SAM" id="Phobius"/>
    </source>
</evidence>
<dbReference type="SUPFAM" id="SSF103473">
    <property type="entry name" value="MFS general substrate transporter"/>
    <property type="match status" value="1"/>
</dbReference>